<name>A0A368KQU7_9BACT</name>
<organism evidence="1 2">
    <name type="scientific">Bremerella cremea</name>
    <dbReference type="NCBI Taxonomy" id="1031537"/>
    <lineage>
        <taxon>Bacteria</taxon>
        <taxon>Pseudomonadati</taxon>
        <taxon>Planctomycetota</taxon>
        <taxon>Planctomycetia</taxon>
        <taxon>Pirellulales</taxon>
        <taxon>Pirellulaceae</taxon>
        <taxon>Bremerella</taxon>
    </lineage>
</organism>
<protein>
    <submittedName>
        <fullName evidence="1">Uncharacterized protein</fullName>
    </submittedName>
</protein>
<dbReference type="AlphaFoldDB" id="A0A368KQU7"/>
<dbReference type="Proteomes" id="UP000253562">
    <property type="component" value="Unassembled WGS sequence"/>
</dbReference>
<reference evidence="1 2" key="1">
    <citation type="submission" date="2018-07" db="EMBL/GenBank/DDBJ databases">
        <title>Comparative genomes isolates from brazilian mangrove.</title>
        <authorList>
            <person name="De Araujo J.E."/>
            <person name="Taketani R.G."/>
            <person name="Silva M.C.P."/>
            <person name="Lourenco M.V."/>
            <person name="Oliveira V.M."/>
            <person name="Andreote F.D."/>
        </authorList>
    </citation>
    <scope>NUCLEOTIDE SEQUENCE [LARGE SCALE GENOMIC DNA]</scope>
    <source>
        <strain evidence="1 2">HEX PRIS-MGV</strain>
    </source>
</reference>
<dbReference type="EMBL" id="QPEX01000039">
    <property type="protein sequence ID" value="RCS43212.1"/>
    <property type="molecule type" value="Genomic_DNA"/>
</dbReference>
<evidence type="ECO:0000313" key="1">
    <source>
        <dbReference type="EMBL" id="RCS43212.1"/>
    </source>
</evidence>
<sequence length="160" mass="17516">MATLAGVRQRLIESCLIMNLPILRMRIAGNLIACVIHMYVDTLRLGSQRRGLCTLTSHGGGWHWRMKPLCVPRCLWPVPGKQGHAQPGNQAARVRLFSAALESVASLPLAVVDFREAKRHPNPGKMPGAPGVFAINVLLKLVPFVSGLVFSAYECLQLVK</sequence>
<evidence type="ECO:0000313" key="2">
    <source>
        <dbReference type="Proteomes" id="UP000253562"/>
    </source>
</evidence>
<comment type="caution">
    <text evidence="1">The sequence shown here is derived from an EMBL/GenBank/DDBJ whole genome shotgun (WGS) entry which is preliminary data.</text>
</comment>
<accession>A0A368KQU7</accession>
<proteinExistence type="predicted"/>
<gene>
    <name evidence="1" type="ORF">DTL42_18815</name>
</gene>